<comment type="caution">
    <text evidence="2">The sequence shown here is derived from an EMBL/GenBank/DDBJ whole genome shotgun (WGS) entry which is preliminary data.</text>
</comment>
<evidence type="ECO:0000256" key="1">
    <source>
        <dbReference type="SAM" id="Phobius"/>
    </source>
</evidence>
<keyword evidence="3" id="KW-1185">Reference proteome</keyword>
<evidence type="ECO:0000313" key="3">
    <source>
        <dbReference type="Proteomes" id="UP000094379"/>
    </source>
</evidence>
<proteinExistence type="predicted"/>
<keyword evidence="1" id="KW-1133">Transmembrane helix</keyword>
<dbReference type="EMBL" id="MCRI01000079">
    <property type="protein sequence ID" value="ODN65410.1"/>
    <property type="molecule type" value="Genomic_DNA"/>
</dbReference>
<organism evidence="2 3">
    <name type="scientific">Methylophaga muralis</name>
    <dbReference type="NCBI Taxonomy" id="291169"/>
    <lineage>
        <taxon>Bacteria</taxon>
        <taxon>Pseudomonadati</taxon>
        <taxon>Pseudomonadota</taxon>
        <taxon>Gammaproteobacteria</taxon>
        <taxon>Thiotrichales</taxon>
        <taxon>Piscirickettsiaceae</taxon>
        <taxon>Methylophaga</taxon>
    </lineage>
</organism>
<keyword evidence="1" id="KW-0812">Transmembrane</keyword>
<reference evidence="2 3" key="1">
    <citation type="submission" date="2016-07" db="EMBL/GenBank/DDBJ databases">
        <title>Draft Genome Sequence of Methylophaga muralis Bur 1.</title>
        <authorList>
            <person name="Vasilenko O.V."/>
            <person name="Doronina N.V."/>
            <person name="Shmareva M.N."/>
            <person name="Tarlachkov S.V."/>
            <person name="Mustakhimov I."/>
            <person name="Trotsenko Y.A."/>
        </authorList>
    </citation>
    <scope>NUCLEOTIDE SEQUENCE [LARGE SCALE GENOMIC DNA]</scope>
    <source>
        <strain evidence="2 3">Bur 1</strain>
    </source>
</reference>
<gene>
    <name evidence="2" type="ORF">A9E74_02794</name>
</gene>
<dbReference type="Proteomes" id="UP000094379">
    <property type="component" value="Unassembled WGS sequence"/>
</dbReference>
<dbReference type="AlphaFoldDB" id="A0A1E3GMZ4"/>
<name>A0A1E3GMZ4_9GAMM</name>
<sequence>MMIRLFFSIKNKGSLATISFILIITLLAKLI</sequence>
<feature type="transmembrane region" description="Helical" evidence="1">
    <location>
        <begin position="12"/>
        <end position="30"/>
    </location>
</feature>
<accession>A0A1E3GMZ4</accession>
<protein>
    <submittedName>
        <fullName evidence="2">Uncharacterized protein</fullName>
    </submittedName>
</protein>
<evidence type="ECO:0000313" key="2">
    <source>
        <dbReference type="EMBL" id="ODN65410.1"/>
    </source>
</evidence>
<keyword evidence="1" id="KW-0472">Membrane</keyword>